<name>A0A7X5UZY1_9SPHN</name>
<evidence type="ECO:0000313" key="1">
    <source>
        <dbReference type="EMBL" id="NIJ65345.1"/>
    </source>
</evidence>
<protein>
    <submittedName>
        <fullName evidence="1">Uncharacterized protein</fullName>
    </submittedName>
</protein>
<dbReference type="EMBL" id="JAASQV010000002">
    <property type="protein sequence ID" value="NIJ65345.1"/>
    <property type="molecule type" value="Genomic_DNA"/>
</dbReference>
<organism evidence="1 2">
    <name type="scientific">Sphingomonas leidyi</name>
    <dbReference type="NCBI Taxonomy" id="68569"/>
    <lineage>
        <taxon>Bacteria</taxon>
        <taxon>Pseudomonadati</taxon>
        <taxon>Pseudomonadota</taxon>
        <taxon>Alphaproteobacteria</taxon>
        <taxon>Sphingomonadales</taxon>
        <taxon>Sphingomonadaceae</taxon>
        <taxon>Sphingomonas</taxon>
    </lineage>
</organism>
<proteinExistence type="predicted"/>
<dbReference type="Proteomes" id="UP000564677">
    <property type="component" value="Unassembled WGS sequence"/>
</dbReference>
<comment type="caution">
    <text evidence="1">The sequence shown here is derived from an EMBL/GenBank/DDBJ whole genome shotgun (WGS) entry which is preliminary data.</text>
</comment>
<keyword evidence="2" id="KW-1185">Reference proteome</keyword>
<reference evidence="1 2" key="1">
    <citation type="submission" date="2020-03" db="EMBL/GenBank/DDBJ databases">
        <title>Genomic Encyclopedia of Type Strains, Phase IV (KMG-IV): sequencing the most valuable type-strain genomes for metagenomic binning, comparative biology and taxonomic classification.</title>
        <authorList>
            <person name="Goeker M."/>
        </authorList>
    </citation>
    <scope>NUCLEOTIDE SEQUENCE [LARGE SCALE GENOMIC DNA]</scope>
    <source>
        <strain evidence="1 2">DSM 4733</strain>
    </source>
</reference>
<dbReference type="RefSeq" id="WP_167299757.1">
    <property type="nucleotide sequence ID" value="NZ_JAASQV010000002.1"/>
</dbReference>
<evidence type="ECO:0000313" key="2">
    <source>
        <dbReference type="Proteomes" id="UP000564677"/>
    </source>
</evidence>
<accession>A0A7X5UZY1</accession>
<sequence>MTFNAKLGFEILEETIPVVRLCDVEHDRDQARMSDNELDRLQDLLAAEN</sequence>
<gene>
    <name evidence="1" type="ORF">FHR20_002307</name>
</gene>
<dbReference type="AlphaFoldDB" id="A0A7X5UZY1"/>